<proteinExistence type="predicted"/>
<name>A0A0H4PFS0_9BACT</name>
<dbReference type="PANTHER" id="PTHR30383">
    <property type="entry name" value="THIOESTERASE 1/PROTEASE 1/LYSOPHOSPHOLIPASE L1"/>
    <property type="match status" value="1"/>
</dbReference>
<dbReference type="Proteomes" id="UP000036520">
    <property type="component" value="Chromosome"/>
</dbReference>
<dbReference type="STRING" id="320787.CA2015_3968"/>
<accession>A0A0H4PFS0</accession>
<dbReference type="PANTHER" id="PTHR30383:SF5">
    <property type="entry name" value="SGNH HYDROLASE-TYPE ESTERASE DOMAIN-CONTAINING PROTEIN"/>
    <property type="match status" value="1"/>
</dbReference>
<evidence type="ECO:0000313" key="3">
    <source>
        <dbReference type="Proteomes" id="UP000036520"/>
    </source>
</evidence>
<dbReference type="OrthoDB" id="9794725at2"/>
<feature type="domain" description="SGNH hydrolase-type esterase" evidence="1">
    <location>
        <begin position="204"/>
        <end position="377"/>
    </location>
</feature>
<sequence length="388" mass="43665">MKSKKLFPLSLLLNVLLLIGLFYIVSQTDFAAEAKKNYGPAGKEGTEISTIYSSSDKESIPESNLGITMEIQGESLVLAANKPGKLSFDSLVENSVVVRSTYQRFNPESKVYIEGVDYTVDYANGEISRTPDSSIPDYSKHVLYGKKDFDHREYPDYSNHSYFIWVDYATKNGARLALPNDQSKYLSNSRQKLESGEPLSIVSYGNSITAGGEASSTDLRFQYLYGNYLKSIFPKAKVTIEDVSISGYSSSEGIKWWDTYIGKTTPDLVLVGWGMNDHNIGSNTPEQYKKNLIELVGMIKERKNAEVIIYSTFPPNHEWHYGSHSMELFAEAAKQAALEANCAYVDVYSTWMKVLERKDQSSLLGNNINHPNDFGHWLYEQAFEAMSF</sequence>
<dbReference type="InterPro" id="IPR051532">
    <property type="entry name" value="Ester_Hydrolysis_Enzymes"/>
</dbReference>
<dbReference type="Pfam" id="PF13472">
    <property type="entry name" value="Lipase_GDSL_2"/>
    <property type="match status" value="1"/>
</dbReference>
<dbReference type="RefSeq" id="WP_048643446.1">
    <property type="nucleotide sequence ID" value="NZ_CP012040.1"/>
</dbReference>
<protein>
    <submittedName>
        <fullName evidence="2">Lipolytic enzyme, G-D-S-L family</fullName>
    </submittedName>
</protein>
<keyword evidence="3" id="KW-1185">Reference proteome</keyword>
<dbReference type="EMBL" id="CP012040">
    <property type="protein sequence ID" value="AKP53331.1"/>
    <property type="molecule type" value="Genomic_DNA"/>
</dbReference>
<dbReference type="GO" id="GO:0004622">
    <property type="term" value="F:phosphatidylcholine lysophospholipase activity"/>
    <property type="evidence" value="ECO:0007669"/>
    <property type="project" value="TreeGrafter"/>
</dbReference>
<dbReference type="Gene3D" id="3.40.50.1110">
    <property type="entry name" value="SGNH hydrolase"/>
    <property type="match status" value="1"/>
</dbReference>
<dbReference type="SUPFAM" id="SSF52266">
    <property type="entry name" value="SGNH hydrolase"/>
    <property type="match status" value="1"/>
</dbReference>
<dbReference type="AlphaFoldDB" id="A0A0H4PFS0"/>
<evidence type="ECO:0000259" key="1">
    <source>
        <dbReference type="Pfam" id="PF13472"/>
    </source>
</evidence>
<gene>
    <name evidence="2" type="ORF">CA2015_3968</name>
</gene>
<reference evidence="2 3" key="1">
    <citation type="submission" date="2015-07" db="EMBL/GenBank/DDBJ databases">
        <authorList>
            <person name="Kim K.M."/>
        </authorList>
    </citation>
    <scope>NUCLEOTIDE SEQUENCE [LARGE SCALE GENOMIC DNA]</scope>
    <source>
        <strain evidence="2 3">KCTC 12363</strain>
    </source>
</reference>
<dbReference type="InterPro" id="IPR036514">
    <property type="entry name" value="SGNH_hydro_sf"/>
</dbReference>
<dbReference type="InterPro" id="IPR013830">
    <property type="entry name" value="SGNH_hydro"/>
</dbReference>
<dbReference type="KEGG" id="camu:CA2015_3968"/>
<organism evidence="2 3">
    <name type="scientific">Cyclobacterium amurskyense</name>
    <dbReference type="NCBI Taxonomy" id="320787"/>
    <lineage>
        <taxon>Bacteria</taxon>
        <taxon>Pseudomonadati</taxon>
        <taxon>Bacteroidota</taxon>
        <taxon>Cytophagia</taxon>
        <taxon>Cytophagales</taxon>
        <taxon>Cyclobacteriaceae</taxon>
        <taxon>Cyclobacterium</taxon>
    </lineage>
</organism>
<evidence type="ECO:0000313" key="2">
    <source>
        <dbReference type="EMBL" id="AKP53331.1"/>
    </source>
</evidence>